<evidence type="ECO:0000313" key="3">
    <source>
        <dbReference type="Proteomes" id="UP000265631"/>
    </source>
</evidence>
<keyword evidence="1" id="KW-0472">Membrane</keyword>
<keyword evidence="3" id="KW-1185">Reference proteome</keyword>
<dbReference type="Proteomes" id="UP000265631">
    <property type="component" value="Unassembled WGS sequence"/>
</dbReference>
<accession>A0A395MIA2</accession>
<gene>
    <name evidence="2" type="ORF">FIE12Z_8099</name>
</gene>
<name>A0A395MIA2_9HYPO</name>
<keyword evidence="1" id="KW-0812">Transmembrane</keyword>
<dbReference type="EMBL" id="PXXK01000241">
    <property type="protein sequence ID" value="RFN47642.1"/>
    <property type="molecule type" value="Genomic_DNA"/>
</dbReference>
<evidence type="ECO:0000256" key="1">
    <source>
        <dbReference type="SAM" id="Phobius"/>
    </source>
</evidence>
<sequence>MKREKPPSLASFYLSRFWHSPATQAIVSATIFLVAIIALLIVDVYHTARRLCTAAGHSHSFWNLFPHIFSRGPRDYHYRRSIGKMVKIHLEDAILIGLYLLLLPVLFVLFVLWVAQYYIARLCGRALDRDGIMNDWKESVGNARGGGLATSLIGPGTDRKLEFYNKSTI</sequence>
<comment type="caution">
    <text evidence="2">The sequence shown here is derived from an EMBL/GenBank/DDBJ whole genome shotgun (WGS) entry which is preliminary data.</text>
</comment>
<evidence type="ECO:0000313" key="2">
    <source>
        <dbReference type="EMBL" id="RFN47642.1"/>
    </source>
</evidence>
<feature type="transmembrane region" description="Helical" evidence="1">
    <location>
        <begin position="93"/>
        <end position="115"/>
    </location>
</feature>
<protein>
    <submittedName>
        <fullName evidence="2">Uncharacterized protein</fullName>
    </submittedName>
</protein>
<feature type="transmembrane region" description="Helical" evidence="1">
    <location>
        <begin position="21"/>
        <end position="41"/>
    </location>
</feature>
<dbReference type="AlphaFoldDB" id="A0A395MIA2"/>
<organism evidence="2 3">
    <name type="scientific">Fusarium flagelliforme</name>
    <dbReference type="NCBI Taxonomy" id="2675880"/>
    <lineage>
        <taxon>Eukaryota</taxon>
        <taxon>Fungi</taxon>
        <taxon>Dikarya</taxon>
        <taxon>Ascomycota</taxon>
        <taxon>Pezizomycotina</taxon>
        <taxon>Sordariomycetes</taxon>
        <taxon>Hypocreomycetidae</taxon>
        <taxon>Hypocreales</taxon>
        <taxon>Nectriaceae</taxon>
        <taxon>Fusarium</taxon>
        <taxon>Fusarium incarnatum-equiseti species complex</taxon>
    </lineage>
</organism>
<proteinExistence type="predicted"/>
<keyword evidence="1" id="KW-1133">Transmembrane helix</keyword>
<reference evidence="2 3" key="1">
    <citation type="journal article" date="2018" name="PLoS Pathog.">
        <title>Evolution of structural diversity of trichothecenes, a family of toxins produced by plant pathogenic and entomopathogenic fungi.</title>
        <authorList>
            <person name="Proctor R.H."/>
            <person name="McCormick S.P."/>
            <person name="Kim H.S."/>
            <person name="Cardoza R.E."/>
            <person name="Stanley A.M."/>
            <person name="Lindo L."/>
            <person name="Kelly A."/>
            <person name="Brown D.W."/>
            <person name="Lee T."/>
            <person name="Vaughan M.M."/>
            <person name="Alexander N.J."/>
            <person name="Busman M."/>
            <person name="Gutierrez S."/>
        </authorList>
    </citation>
    <scope>NUCLEOTIDE SEQUENCE [LARGE SCALE GENOMIC DNA]</scope>
    <source>
        <strain evidence="2 3">NRRL 13405</strain>
    </source>
</reference>